<dbReference type="SMART" id="SM00421">
    <property type="entry name" value="HTH_LUXR"/>
    <property type="match status" value="1"/>
</dbReference>
<dbReference type="PANTHER" id="PTHR16305:SF35">
    <property type="entry name" value="TRANSCRIPTIONAL ACTIVATOR DOMAIN"/>
    <property type="match status" value="1"/>
</dbReference>
<dbReference type="GO" id="GO:0004016">
    <property type="term" value="F:adenylate cyclase activity"/>
    <property type="evidence" value="ECO:0007669"/>
    <property type="project" value="TreeGrafter"/>
</dbReference>
<dbReference type="Proteomes" id="UP000540506">
    <property type="component" value="Unassembled WGS sequence"/>
</dbReference>
<dbReference type="CDD" id="cd06170">
    <property type="entry name" value="LuxR_C_like"/>
    <property type="match status" value="1"/>
</dbReference>
<feature type="domain" description="HTH luxR-type" evidence="3">
    <location>
        <begin position="885"/>
        <end position="950"/>
    </location>
</feature>
<sequence length="957" mass="101181">MLLERDAQLAVVRAALLEASVGSSALILLSGQLGIGRSALLQELPACASGELYVLRANAAPMEQDFAFGVVRQLFDSLLTLAGEATRERWLRGAGRARVVFADDVLPGADVLPGGDDVLPGGGAVEALPGGVEAVAGEAVLHDLRELLAQVSADRPLLLLVDDLHWADTASLRWLAYLGKRLHGLRVVLVCTLRDGDPRARDPLVREVADSSTQVLRPAALSATATAQLVREQFGQAGEAEFVRACHETSGGNPLFLRSVLLGMAVSGFSPTAEQADTARSLRPHQLRERLAGCLRTQEQPVRDLAMAIATLGEQGDPALIACLARLDRIGCAGALRVLHELGLLADEHTPRFIHRVVQDAVESSMTVAEHQHWHDAAASLLYETGQPTEQVAAQLLAVATSGRPWSAAVLRSAADVALRRGAPDVAARYLRRALLDSAEQGEERARLLIDLATAERSFDPVAGERHLSQAIALLGTAGQRAGAALRISPGFLGTITPSGVDLLRQAAEELDATGPLEGAERELALRLEARLRHAAGADSAELAAAIERLHGLGPQPPVCSGAQRELLAVLLNAATLHGGLPAAEVARQAERVLEREPATAVRAHTVLPLLVLSLVGADALGAIGCWLAVEEETRRQSGSTADVLVHAEHALVLLAQGRLTAAREHAERSFELARADWQEAGGIAIAALAAVAMEVRDQSFSERVLAHVGRRPVNPVAGTMLRLLQGALWAQQGRFTEALETVLACGRQLEAWGWHNPALFPWRPWAVSLYQRLGDARSALVLAEEEYARAALWGAPAALGRALRLCGGLRGGAVGTELLREAVSVLRGSANELELARALRALGRLLGEGAEAQAALREAGALARGCAAPWPLEWVGPGGDGTPRAAREAVLTPTESKVAGLVSRGLTNQEIAGELGVSSRAVEKHLTNSYRKLGISGRRQLVGVWNGTEEAGGGRP</sequence>
<evidence type="ECO:0000259" key="3">
    <source>
        <dbReference type="PROSITE" id="PS50043"/>
    </source>
</evidence>
<proteinExistence type="predicted"/>
<reference evidence="4 5" key="1">
    <citation type="submission" date="2020-08" db="EMBL/GenBank/DDBJ databases">
        <title>Sequencing the genomes of 1000 actinobacteria strains.</title>
        <authorList>
            <person name="Klenk H.-P."/>
        </authorList>
    </citation>
    <scope>NUCLEOTIDE SEQUENCE [LARGE SCALE GENOMIC DNA]</scope>
    <source>
        <strain evidence="4 5">DSM 41654</strain>
    </source>
</reference>
<dbReference type="GO" id="GO:0005524">
    <property type="term" value="F:ATP binding"/>
    <property type="evidence" value="ECO:0007669"/>
    <property type="project" value="UniProtKB-KW"/>
</dbReference>
<dbReference type="Pfam" id="PF00196">
    <property type="entry name" value="GerE"/>
    <property type="match status" value="1"/>
</dbReference>
<dbReference type="PROSITE" id="PS50043">
    <property type="entry name" value="HTH_LUXR_2"/>
    <property type="match status" value="1"/>
</dbReference>
<name>A0A7W7R8L6_KITKI</name>
<evidence type="ECO:0000313" key="4">
    <source>
        <dbReference type="EMBL" id="MBB4927438.1"/>
    </source>
</evidence>
<dbReference type="InterPro" id="IPR036388">
    <property type="entry name" value="WH-like_DNA-bd_sf"/>
</dbReference>
<protein>
    <submittedName>
        <fullName evidence="4">DNA-binding CsgD family transcriptional regulator</fullName>
    </submittedName>
</protein>
<dbReference type="InterPro" id="IPR027417">
    <property type="entry name" value="P-loop_NTPase"/>
</dbReference>
<dbReference type="AlphaFoldDB" id="A0A7W7R8L6"/>
<dbReference type="GO" id="GO:0006355">
    <property type="term" value="P:regulation of DNA-templated transcription"/>
    <property type="evidence" value="ECO:0007669"/>
    <property type="project" value="InterPro"/>
</dbReference>
<dbReference type="EMBL" id="JACHJV010000001">
    <property type="protein sequence ID" value="MBB4927438.1"/>
    <property type="molecule type" value="Genomic_DNA"/>
</dbReference>
<evidence type="ECO:0000256" key="2">
    <source>
        <dbReference type="ARBA" id="ARBA00022840"/>
    </source>
</evidence>
<dbReference type="PANTHER" id="PTHR16305">
    <property type="entry name" value="TESTICULAR SOLUBLE ADENYLYL CYCLASE"/>
    <property type="match status" value="1"/>
</dbReference>
<dbReference type="InterPro" id="IPR041664">
    <property type="entry name" value="AAA_16"/>
</dbReference>
<organism evidence="4 5">
    <name type="scientific">Kitasatospora kifunensis</name>
    <name type="common">Streptomyces kifunensis</name>
    <dbReference type="NCBI Taxonomy" id="58351"/>
    <lineage>
        <taxon>Bacteria</taxon>
        <taxon>Bacillati</taxon>
        <taxon>Actinomycetota</taxon>
        <taxon>Actinomycetes</taxon>
        <taxon>Kitasatosporales</taxon>
        <taxon>Streptomycetaceae</taxon>
        <taxon>Kitasatospora</taxon>
    </lineage>
</organism>
<dbReference type="SUPFAM" id="SSF52540">
    <property type="entry name" value="P-loop containing nucleoside triphosphate hydrolases"/>
    <property type="match status" value="1"/>
</dbReference>
<dbReference type="GO" id="GO:0003677">
    <property type="term" value="F:DNA binding"/>
    <property type="evidence" value="ECO:0007669"/>
    <property type="project" value="UniProtKB-KW"/>
</dbReference>
<dbReference type="RefSeq" id="WP_184941728.1">
    <property type="nucleotide sequence ID" value="NZ_JACHJV010000001.1"/>
</dbReference>
<keyword evidence="5" id="KW-1185">Reference proteome</keyword>
<dbReference type="Pfam" id="PF13191">
    <property type="entry name" value="AAA_16"/>
    <property type="match status" value="1"/>
</dbReference>
<gene>
    <name evidence="4" type="ORF">FHR34_006431</name>
</gene>
<keyword evidence="1" id="KW-0547">Nucleotide-binding</keyword>
<dbReference type="InterPro" id="IPR016032">
    <property type="entry name" value="Sig_transdc_resp-reg_C-effctor"/>
</dbReference>
<dbReference type="SUPFAM" id="SSF46894">
    <property type="entry name" value="C-terminal effector domain of the bipartite response regulators"/>
    <property type="match status" value="1"/>
</dbReference>
<dbReference type="GO" id="GO:0005737">
    <property type="term" value="C:cytoplasm"/>
    <property type="evidence" value="ECO:0007669"/>
    <property type="project" value="TreeGrafter"/>
</dbReference>
<comment type="caution">
    <text evidence="4">The sequence shown here is derived from an EMBL/GenBank/DDBJ whole genome shotgun (WGS) entry which is preliminary data.</text>
</comment>
<keyword evidence="4" id="KW-0238">DNA-binding</keyword>
<keyword evidence="2" id="KW-0067">ATP-binding</keyword>
<accession>A0A7W7R8L6</accession>
<dbReference type="Gene3D" id="1.10.10.10">
    <property type="entry name" value="Winged helix-like DNA-binding domain superfamily/Winged helix DNA-binding domain"/>
    <property type="match status" value="1"/>
</dbReference>
<dbReference type="PRINTS" id="PR00038">
    <property type="entry name" value="HTHLUXR"/>
</dbReference>
<evidence type="ECO:0000313" key="5">
    <source>
        <dbReference type="Proteomes" id="UP000540506"/>
    </source>
</evidence>
<evidence type="ECO:0000256" key="1">
    <source>
        <dbReference type="ARBA" id="ARBA00022741"/>
    </source>
</evidence>
<dbReference type="InterPro" id="IPR000792">
    <property type="entry name" value="Tscrpt_reg_LuxR_C"/>
</dbReference>